<evidence type="ECO:0000256" key="3">
    <source>
        <dbReference type="SAM" id="MobiDB-lite"/>
    </source>
</evidence>
<proteinExistence type="inferred from homology"/>
<dbReference type="HOGENOM" id="CLU_2468320_0_0_11"/>
<dbReference type="OrthoDB" id="557859at2"/>
<sequence>MRTVSIAELRQNPNPAFDAVERGETVIVTRYRKEIGRIVPPKRRRPPTGREVMEAMRRSPLSDNSWAEDLARDRAAFDDEWRDPWERP</sequence>
<dbReference type="InterPro" id="IPR036165">
    <property type="entry name" value="YefM-like_sf"/>
</dbReference>
<reference evidence="4 5" key="2">
    <citation type="journal article" date="2010" name="Stand. Genomic Sci.">
        <title>Complete genome sequence of Xylanimonas cellulosilytica type strain (XIL07).</title>
        <authorList>
            <person name="Foster B."/>
            <person name="Pukall R."/>
            <person name="Abt B."/>
            <person name="Nolan M."/>
            <person name="Glavina Del Rio T."/>
            <person name="Chen F."/>
            <person name="Lucas S."/>
            <person name="Tice H."/>
            <person name="Pitluck S."/>
            <person name="Cheng J.-F."/>
            <person name="Chertkov O."/>
            <person name="Brettin T."/>
            <person name="Han C."/>
            <person name="Detter J.C."/>
            <person name="Bruce D."/>
            <person name="Goodwin L."/>
            <person name="Ivanova N."/>
            <person name="Mavromatis K."/>
            <person name="Pati A."/>
            <person name="Mikhailova N."/>
            <person name="Chen A."/>
            <person name="Palaniappan K."/>
            <person name="Land M."/>
            <person name="Hauser L."/>
            <person name="Chang Y.-J."/>
            <person name="Jeffries C.D."/>
            <person name="Chain P."/>
            <person name="Rohde M."/>
            <person name="Goeker M."/>
            <person name="Bristow J."/>
            <person name="Eisen J.A."/>
            <person name="Markowitz V."/>
            <person name="Hugenholtz P."/>
            <person name="Kyrpides N.C."/>
            <person name="Klenk H.-P."/>
            <person name="Lapidus A."/>
        </authorList>
    </citation>
    <scope>NUCLEOTIDE SEQUENCE [LARGE SCALE GENOMIC DNA]</scope>
    <source>
        <strain evidence="5">DSM 15894 / CECT 5975 / LMG 20990 / XIL07</strain>
    </source>
</reference>
<evidence type="ECO:0000313" key="5">
    <source>
        <dbReference type="Proteomes" id="UP000002255"/>
    </source>
</evidence>
<gene>
    <name evidence="4" type="ordered locus">Xcel_2619</name>
</gene>
<evidence type="ECO:0000256" key="2">
    <source>
        <dbReference type="RuleBase" id="RU362080"/>
    </source>
</evidence>
<dbReference type="SUPFAM" id="SSF143120">
    <property type="entry name" value="YefM-like"/>
    <property type="match status" value="1"/>
</dbReference>
<dbReference type="Pfam" id="PF02604">
    <property type="entry name" value="PhdYeFM_antitox"/>
    <property type="match status" value="1"/>
</dbReference>
<dbReference type="EMBL" id="CP001821">
    <property type="protein sequence ID" value="ACZ31633.1"/>
    <property type="molecule type" value="Genomic_DNA"/>
</dbReference>
<dbReference type="Proteomes" id="UP000002255">
    <property type="component" value="Chromosome"/>
</dbReference>
<name>D1BX65_XYLCX</name>
<feature type="region of interest" description="Disordered" evidence="3">
    <location>
        <begin position="40"/>
        <end position="64"/>
    </location>
</feature>
<dbReference type="KEGG" id="xce:Xcel_2619"/>
<evidence type="ECO:0000256" key="1">
    <source>
        <dbReference type="ARBA" id="ARBA00009981"/>
    </source>
</evidence>
<evidence type="ECO:0000313" key="4">
    <source>
        <dbReference type="EMBL" id="ACZ31633.1"/>
    </source>
</evidence>
<organism evidence="4 5">
    <name type="scientific">Xylanimonas cellulosilytica (strain DSM 15894 / JCM 12276 / CECT 5975 / KCTC 9989 / LMG 20990 / NBRC 107835 / XIL07)</name>
    <dbReference type="NCBI Taxonomy" id="446471"/>
    <lineage>
        <taxon>Bacteria</taxon>
        <taxon>Bacillati</taxon>
        <taxon>Actinomycetota</taxon>
        <taxon>Actinomycetes</taxon>
        <taxon>Micrococcales</taxon>
        <taxon>Promicromonosporaceae</taxon>
        <taxon>Xylanimonas</taxon>
    </lineage>
</organism>
<reference evidence="5" key="1">
    <citation type="submission" date="2009-11" db="EMBL/GenBank/DDBJ databases">
        <title>The complete chromosome of Xylanimonas cellulosilytica DSM 15894.</title>
        <authorList>
            <consortium name="US DOE Joint Genome Institute (JGI-PGF)"/>
            <person name="Lucas S."/>
            <person name="Copeland A."/>
            <person name="Lapidus A."/>
            <person name="Glavina del Rio T."/>
            <person name="Dalin E."/>
            <person name="Tice H."/>
            <person name="Bruce D."/>
            <person name="Goodwin L."/>
            <person name="Pitluck S."/>
            <person name="Kyrpides N."/>
            <person name="Mavromatis K."/>
            <person name="Ivanova N."/>
            <person name="Mikhailova N."/>
            <person name="Foster B."/>
            <person name="Clum A."/>
            <person name="Brettin T."/>
            <person name="Detter J.C."/>
            <person name="Han C."/>
            <person name="Larimer F."/>
            <person name="Land M."/>
            <person name="Hauser L."/>
            <person name="Markowitz V."/>
            <person name="Cheng J.F."/>
            <person name="Hugenholtz P."/>
            <person name="Woyke T."/>
            <person name="Wu D."/>
            <person name="Gehrich-Schroeter G."/>
            <person name="Schneider S."/>
            <person name="Pukall S.R."/>
            <person name="Klenk H.P."/>
            <person name="Eisen J.A."/>
        </authorList>
    </citation>
    <scope>NUCLEOTIDE SEQUENCE [LARGE SCALE GENOMIC DNA]</scope>
    <source>
        <strain evidence="5">DSM 15894 / CECT 5975 / LMG 20990 / XIL07</strain>
    </source>
</reference>
<dbReference type="STRING" id="446471.Xcel_2619"/>
<protein>
    <recommendedName>
        <fullName evidence="2">Antitoxin</fullName>
    </recommendedName>
</protein>
<dbReference type="RefSeq" id="WP_012879375.1">
    <property type="nucleotide sequence ID" value="NC_013530.1"/>
</dbReference>
<dbReference type="Gene3D" id="3.40.1620.10">
    <property type="entry name" value="YefM-like domain"/>
    <property type="match status" value="1"/>
</dbReference>
<comment type="function">
    <text evidence="2">Antitoxin component of a type II toxin-antitoxin (TA) system.</text>
</comment>
<comment type="similarity">
    <text evidence="1 2">Belongs to the phD/YefM antitoxin family.</text>
</comment>
<keyword evidence="5" id="KW-1185">Reference proteome</keyword>
<dbReference type="eggNOG" id="COG4118">
    <property type="taxonomic scope" value="Bacteria"/>
</dbReference>
<dbReference type="InterPro" id="IPR006442">
    <property type="entry name" value="Antitoxin_Phd/YefM"/>
</dbReference>
<accession>D1BX65</accession>
<dbReference type="AlphaFoldDB" id="D1BX65"/>